<dbReference type="PROSITE" id="PS00092">
    <property type="entry name" value="N6_MTASE"/>
    <property type="match status" value="1"/>
</dbReference>
<dbReference type="EMBL" id="JABAFA010000010">
    <property type="protein sequence ID" value="NMD98794.1"/>
    <property type="molecule type" value="Genomic_DNA"/>
</dbReference>
<sequence length="192" mass="20865">MRIITGRARGTRLKTPRGMAVTRPTSDRVKESLFSILGSLVAGRRVLDVFAGTGSLGLEALSRGAAAAVLIDAATAPLLRENVRRCHFEQAAEVLSLDAFAALARLERAPRTFDLVFCDPPYHKGLFERALAFFDGGHLLAENGILVVEHGGDEDALPELAALVRVDGRRYGKTTQLSFFQRRSFVEVDAGE</sequence>
<dbReference type="InterPro" id="IPR029063">
    <property type="entry name" value="SAM-dependent_MTases_sf"/>
</dbReference>
<evidence type="ECO:0000256" key="1">
    <source>
        <dbReference type="ARBA" id="ARBA00022603"/>
    </source>
</evidence>
<dbReference type="PIRSF" id="PIRSF004553">
    <property type="entry name" value="CHP00095"/>
    <property type="match status" value="1"/>
</dbReference>
<keyword evidence="2 3" id="KW-0808">Transferase</keyword>
<reference evidence="3 4" key="1">
    <citation type="submission" date="2020-04" db="EMBL/GenBank/DDBJ databases">
        <authorList>
            <person name="Hitch T.C.A."/>
            <person name="Wylensek D."/>
            <person name="Clavel T."/>
        </authorList>
    </citation>
    <scope>NUCLEOTIDE SEQUENCE [LARGE SCALE GENOMIC DNA]</scope>
    <source>
        <strain evidence="3 4">PG-130-P53-12</strain>
    </source>
</reference>
<dbReference type="EC" id="2.1.1.171" evidence="3"/>
<dbReference type="PANTHER" id="PTHR43542">
    <property type="entry name" value="METHYLTRANSFERASE"/>
    <property type="match status" value="1"/>
</dbReference>
<evidence type="ECO:0000256" key="2">
    <source>
        <dbReference type="ARBA" id="ARBA00022679"/>
    </source>
</evidence>
<dbReference type="SUPFAM" id="SSF53335">
    <property type="entry name" value="S-adenosyl-L-methionine-dependent methyltransferases"/>
    <property type="match status" value="1"/>
</dbReference>
<protein>
    <submittedName>
        <fullName evidence="3">16S rRNA (Guanine(966)-N(2))-methyltransferase RsmD</fullName>
        <ecNumber evidence="3">2.1.1.171</ecNumber>
    </submittedName>
</protein>
<dbReference type="GO" id="GO:0052913">
    <property type="term" value="F:16S rRNA (guanine(966)-N(2))-methyltransferase activity"/>
    <property type="evidence" value="ECO:0007669"/>
    <property type="project" value="UniProtKB-EC"/>
</dbReference>
<dbReference type="GO" id="GO:0003676">
    <property type="term" value="F:nucleic acid binding"/>
    <property type="evidence" value="ECO:0007669"/>
    <property type="project" value="InterPro"/>
</dbReference>
<gene>
    <name evidence="3" type="primary">rsmD</name>
    <name evidence="3" type="ORF">HF878_04745</name>
</gene>
<evidence type="ECO:0000313" key="3">
    <source>
        <dbReference type="EMBL" id="NMD98794.1"/>
    </source>
</evidence>
<dbReference type="Proteomes" id="UP000543804">
    <property type="component" value="Unassembled WGS sequence"/>
</dbReference>
<dbReference type="RefSeq" id="WP_170077350.1">
    <property type="nucleotide sequence ID" value="NZ_JABAFA010000010.1"/>
</dbReference>
<dbReference type="Pfam" id="PF03602">
    <property type="entry name" value="Cons_hypoth95"/>
    <property type="match status" value="1"/>
</dbReference>
<proteinExistence type="predicted"/>
<dbReference type="CDD" id="cd02440">
    <property type="entry name" value="AdoMet_MTases"/>
    <property type="match status" value="1"/>
</dbReference>
<dbReference type="InterPro" id="IPR002052">
    <property type="entry name" value="DNA_methylase_N6_adenine_CS"/>
</dbReference>
<dbReference type="Gene3D" id="3.40.50.150">
    <property type="entry name" value="Vaccinia Virus protein VP39"/>
    <property type="match status" value="1"/>
</dbReference>
<comment type="caution">
    <text evidence="3">The sequence shown here is derived from an EMBL/GenBank/DDBJ whole genome shotgun (WGS) entry which is preliminary data.</text>
</comment>
<keyword evidence="4" id="KW-1185">Reference proteome</keyword>
<accession>A0A848B9J1</accession>
<dbReference type="InterPro" id="IPR004398">
    <property type="entry name" value="RNA_MeTrfase_RsmD"/>
</dbReference>
<dbReference type="AlphaFoldDB" id="A0A848B9J1"/>
<organism evidence="3 4">
    <name type="scientific">Selenomonas bovis</name>
    <dbReference type="NCBI Taxonomy" id="416586"/>
    <lineage>
        <taxon>Bacteria</taxon>
        <taxon>Bacillati</taxon>
        <taxon>Bacillota</taxon>
        <taxon>Negativicutes</taxon>
        <taxon>Selenomonadales</taxon>
        <taxon>Selenomonadaceae</taxon>
        <taxon>Selenomonas</taxon>
    </lineage>
</organism>
<keyword evidence="1 3" id="KW-0489">Methyltransferase</keyword>
<dbReference type="NCBIfam" id="TIGR00095">
    <property type="entry name" value="16S rRNA (guanine(966)-N(2))-methyltransferase RsmD"/>
    <property type="match status" value="1"/>
</dbReference>
<name>A0A848B9J1_9FIRM</name>
<evidence type="ECO:0000313" key="4">
    <source>
        <dbReference type="Proteomes" id="UP000543804"/>
    </source>
</evidence>
<dbReference type="PANTHER" id="PTHR43542:SF1">
    <property type="entry name" value="METHYLTRANSFERASE"/>
    <property type="match status" value="1"/>
</dbReference>